<accession>A0A1N6J606</accession>
<dbReference type="OrthoDB" id="5452667at2"/>
<dbReference type="STRING" id="1121457.SAMN02745161_3197"/>
<sequence>MSDYQTLKVLGEYHLALGDTKKAIECFEGAMELNNESSEPLLGLAAVSIFEGDYESALTLYKQAASIEPSSRAHAGIGLVLAEQGNHDESFTHFLTALSINPVDKVALNCLLQQGYSTERVEEILPAFARALEEDSTDTAVRFSYATCLFSTDRKEESIAEFNEILRLDPEHEATKEVLSHIAA</sequence>
<dbReference type="SUPFAM" id="SSF48452">
    <property type="entry name" value="TPR-like"/>
    <property type="match status" value="1"/>
</dbReference>
<evidence type="ECO:0000313" key="2">
    <source>
        <dbReference type="EMBL" id="SIO39828.1"/>
    </source>
</evidence>
<dbReference type="Pfam" id="PF14559">
    <property type="entry name" value="TPR_19"/>
    <property type="match status" value="2"/>
</dbReference>
<reference evidence="3" key="1">
    <citation type="submission" date="2016-11" db="EMBL/GenBank/DDBJ databases">
        <authorList>
            <person name="Varghese N."/>
            <person name="Submissions S."/>
        </authorList>
    </citation>
    <scope>NUCLEOTIDE SEQUENCE [LARGE SCALE GENOMIC DNA]</scope>
    <source>
        <strain evidence="3">DSM 17456</strain>
    </source>
</reference>
<protein>
    <submittedName>
        <fullName evidence="2">Tetratricopeptide repeat-containing protein</fullName>
    </submittedName>
</protein>
<gene>
    <name evidence="2" type="ORF">SAMN02745161_3197</name>
</gene>
<dbReference type="Gene3D" id="1.25.40.10">
    <property type="entry name" value="Tetratricopeptide repeat domain"/>
    <property type="match status" value="1"/>
</dbReference>
<proteinExistence type="predicted"/>
<dbReference type="EMBL" id="FSRG01000008">
    <property type="protein sequence ID" value="SIO39828.1"/>
    <property type="molecule type" value="Genomic_DNA"/>
</dbReference>
<dbReference type="PANTHER" id="PTHR12558">
    <property type="entry name" value="CELL DIVISION CYCLE 16,23,27"/>
    <property type="match status" value="1"/>
</dbReference>
<feature type="repeat" description="TPR" evidence="1">
    <location>
        <begin position="139"/>
        <end position="172"/>
    </location>
</feature>
<dbReference type="PANTHER" id="PTHR12558:SF13">
    <property type="entry name" value="CELL DIVISION CYCLE PROTEIN 27 HOMOLOG"/>
    <property type="match status" value="1"/>
</dbReference>
<dbReference type="InterPro" id="IPR011990">
    <property type="entry name" value="TPR-like_helical_dom_sf"/>
</dbReference>
<evidence type="ECO:0000313" key="3">
    <source>
        <dbReference type="Proteomes" id="UP000184694"/>
    </source>
</evidence>
<organism evidence="2 3">
    <name type="scientific">Halodesulfovibrio marinisediminis DSM 17456</name>
    <dbReference type="NCBI Taxonomy" id="1121457"/>
    <lineage>
        <taxon>Bacteria</taxon>
        <taxon>Pseudomonadati</taxon>
        <taxon>Thermodesulfobacteriota</taxon>
        <taxon>Desulfovibrionia</taxon>
        <taxon>Desulfovibrionales</taxon>
        <taxon>Desulfovibrionaceae</taxon>
        <taxon>Halodesulfovibrio</taxon>
    </lineage>
</organism>
<dbReference type="SMART" id="SM00028">
    <property type="entry name" value="TPR"/>
    <property type="match status" value="4"/>
</dbReference>
<dbReference type="Proteomes" id="UP000184694">
    <property type="component" value="Unassembled WGS sequence"/>
</dbReference>
<dbReference type="InterPro" id="IPR019734">
    <property type="entry name" value="TPR_rpt"/>
</dbReference>
<feature type="repeat" description="TPR" evidence="1">
    <location>
        <begin position="4"/>
        <end position="37"/>
    </location>
</feature>
<evidence type="ECO:0000256" key="1">
    <source>
        <dbReference type="PROSITE-ProRule" id="PRU00339"/>
    </source>
</evidence>
<name>A0A1N6J606_9BACT</name>
<dbReference type="AlphaFoldDB" id="A0A1N6J606"/>
<dbReference type="RefSeq" id="WP_074217929.1">
    <property type="nucleotide sequence ID" value="NZ_FSRG01000008.1"/>
</dbReference>
<dbReference type="PROSITE" id="PS50005">
    <property type="entry name" value="TPR"/>
    <property type="match status" value="3"/>
</dbReference>
<keyword evidence="3" id="KW-1185">Reference proteome</keyword>
<keyword evidence="1" id="KW-0802">TPR repeat</keyword>
<feature type="repeat" description="TPR" evidence="1">
    <location>
        <begin position="38"/>
        <end position="71"/>
    </location>
</feature>